<sequence length="157" mass="17966">MKKSIVLCVCFVFICAFTLVGCSSKDTEQDMILDQEMKLIYEETISPNKEYSESEEDAVNYNVEVYQGKDYKILVNAKSNSEFFESLQYELEYDQEITESDIAIEWTTLMGNPKATEQDQLAIAYVSISENGQVFSERKISFGNKAIEIIIDTINKD</sequence>
<evidence type="ECO:0008006" key="4">
    <source>
        <dbReference type="Google" id="ProtNLM"/>
    </source>
</evidence>
<evidence type="ECO:0000256" key="1">
    <source>
        <dbReference type="SAM" id="SignalP"/>
    </source>
</evidence>
<dbReference type="RefSeq" id="WP_055654236.1">
    <property type="nucleotide sequence ID" value="NZ_CABIXC010000003.1"/>
</dbReference>
<feature type="signal peptide" evidence="1">
    <location>
        <begin position="1"/>
        <end position="18"/>
    </location>
</feature>
<reference evidence="2 3" key="1">
    <citation type="submission" date="2015-09" db="EMBL/GenBank/DDBJ databases">
        <authorList>
            <consortium name="Pathogen Informatics"/>
        </authorList>
    </citation>
    <scope>NUCLEOTIDE SEQUENCE [LARGE SCALE GENOMIC DNA]</scope>
    <source>
        <strain evidence="2 3">2789STDY5608850</strain>
    </source>
</reference>
<evidence type="ECO:0000313" key="3">
    <source>
        <dbReference type="Proteomes" id="UP000095651"/>
    </source>
</evidence>
<organism evidence="2 3">
    <name type="scientific">Hungatella hathewayi</name>
    <dbReference type="NCBI Taxonomy" id="154046"/>
    <lineage>
        <taxon>Bacteria</taxon>
        <taxon>Bacillati</taxon>
        <taxon>Bacillota</taxon>
        <taxon>Clostridia</taxon>
        <taxon>Lachnospirales</taxon>
        <taxon>Lachnospiraceae</taxon>
        <taxon>Hungatella</taxon>
    </lineage>
</organism>
<evidence type="ECO:0000313" key="2">
    <source>
        <dbReference type="EMBL" id="CUO04989.1"/>
    </source>
</evidence>
<keyword evidence="1" id="KW-0732">Signal</keyword>
<protein>
    <recommendedName>
        <fullName evidence="4">Lipoprotein</fullName>
    </recommendedName>
</protein>
<dbReference type="Proteomes" id="UP000095651">
    <property type="component" value="Unassembled WGS sequence"/>
</dbReference>
<feature type="chain" id="PRO_5039682408" description="Lipoprotein" evidence="1">
    <location>
        <begin position="19"/>
        <end position="157"/>
    </location>
</feature>
<dbReference type="AlphaFoldDB" id="A0A174BXZ9"/>
<accession>A0A174BXZ9</accession>
<dbReference type="EMBL" id="CYZE01000003">
    <property type="protein sequence ID" value="CUO04989.1"/>
    <property type="molecule type" value="Genomic_DNA"/>
</dbReference>
<proteinExistence type="predicted"/>
<name>A0A174BXZ9_9FIRM</name>
<gene>
    <name evidence="2" type="ORF">ERS852407_01745</name>
</gene>
<dbReference type="PROSITE" id="PS51257">
    <property type="entry name" value="PROKAR_LIPOPROTEIN"/>
    <property type="match status" value="1"/>
</dbReference>